<evidence type="ECO:0000256" key="2">
    <source>
        <dbReference type="ARBA" id="ARBA00004613"/>
    </source>
</evidence>
<organism evidence="12 13">
    <name type="scientific">Corynebacterium anserum</name>
    <dbReference type="NCBI Taxonomy" id="2684406"/>
    <lineage>
        <taxon>Bacteria</taxon>
        <taxon>Bacillati</taxon>
        <taxon>Actinomycetota</taxon>
        <taxon>Actinomycetes</taxon>
        <taxon>Mycobacteriales</taxon>
        <taxon>Corynebacteriaceae</taxon>
        <taxon>Corynebacterium</taxon>
    </lineage>
</organism>
<keyword evidence="9" id="KW-1133">Transmembrane helix</keyword>
<gene>
    <name evidence="12" type="ORF">GP473_08660</name>
</gene>
<dbReference type="Proteomes" id="UP000515275">
    <property type="component" value="Chromosome"/>
</dbReference>
<comment type="subcellular location">
    <subcellularLocation>
        <location evidence="1">Membrane</location>
        <topology evidence="1">Multi-pass membrane protein</topology>
    </subcellularLocation>
    <subcellularLocation>
        <location evidence="2">Secreted</location>
    </subcellularLocation>
</comment>
<protein>
    <recommendedName>
        <fullName evidence="11">Serine protease</fullName>
        <ecNumber evidence="11">3.4.21.-</ecNumber>
    </recommendedName>
</protein>
<dbReference type="Pfam" id="PF02674">
    <property type="entry name" value="Colicin_V"/>
    <property type="match status" value="1"/>
</dbReference>
<evidence type="ECO:0000256" key="3">
    <source>
        <dbReference type="ARBA" id="ARBA00008764"/>
    </source>
</evidence>
<dbReference type="Gene3D" id="2.40.10.10">
    <property type="entry name" value="Trypsin-like serine proteases"/>
    <property type="match status" value="2"/>
</dbReference>
<dbReference type="PANTHER" id="PTHR43019:SF23">
    <property type="entry name" value="PROTEASE DO-LIKE 5, CHLOROPLASTIC"/>
    <property type="match status" value="1"/>
</dbReference>
<evidence type="ECO:0000256" key="4">
    <source>
        <dbReference type="ARBA" id="ARBA00022670"/>
    </source>
</evidence>
<dbReference type="GO" id="GO:0005576">
    <property type="term" value="C:extracellular region"/>
    <property type="evidence" value="ECO:0007669"/>
    <property type="project" value="UniProtKB-SubCell"/>
</dbReference>
<evidence type="ECO:0000313" key="13">
    <source>
        <dbReference type="Proteomes" id="UP000515275"/>
    </source>
</evidence>
<keyword evidence="7 11" id="KW-0378">Hydrolase</keyword>
<dbReference type="InterPro" id="IPR009003">
    <property type="entry name" value="Peptidase_S1_PA"/>
</dbReference>
<reference evidence="12 13" key="1">
    <citation type="submission" date="2019-12" db="EMBL/GenBank/DDBJ databases">
        <title>Corynebacterium sp. nov., isolated from feces of the Anser Albifrons in China.</title>
        <authorList>
            <person name="Liu Q."/>
        </authorList>
    </citation>
    <scope>NUCLEOTIDE SEQUENCE [LARGE SCALE GENOMIC DNA]</scope>
    <source>
        <strain evidence="12 13">23H37-10</strain>
    </source>
</reference>
<name>A0A7G7YQD8_9CORY</name>
<dbReference type="EC" id="3.4.21.-" evidence="11"/>
<keyword evidence="4 11" id="KW-0645">Protease</keyword>
<keyword evidence="13" id="KW-1185">Reference proteome</keyword>
<sequence length="402" mass="42855">MSGSLLIDALLIIAAIYAMTTGYRQGGFAAILALIGVLLGGYLGVQILPHSVPFAAEKLGNTNGVRFVAALVTVLLSVLICFGIGSRLGQRLRDQIRTKSLLKVESLVGMVVLSITTMIVAWLILVPLANGDTSDFGKSVRDSKVLAAVGRFSPDWVKNLPNQTTAMIHADGFPVIIDPFETVPNREVPVPDPALQNSSVVQQTRSSIVHVVGEAEQCRRLLQGTGFALTPDIVMTNAHVVAGTDAVALKTTDGQKNATVTYYNPQEDIALLKVDDGHFTPLAWAENVGEPGDNAVVLGFPEGGPFRATPARIRDRFTISGPNIYADARVDREAYSLRSNVVQGNSGGPLINERGEVLGLIFGADMNQKETGYALTREEVMSHVGDLESHTSPVGTEGCVLN</sequence>
<dbReference type="GO" id="GO:0016020">
    <property type="term" value="C:membrane"/>
    <property type="evidence" value="ECO:0007669"/>
    <property type="project" value="UniProtKB-SubCell"/>
</dbReference>
<accession>A0A7G7YQD8</accession>
<proteinExistence type="inferred from homology"/>
<keyword evidence="5" id="KW-0812">Transmembrane</keyword>
<dbReference type="NCBIfam" id="NF033740">
    <property type="entry name" value="MarP_fam_protase"/>
    <property type="match status" value="1"/>
</dbReference>
<dbReference type="EMBL" id="CP046883">
    <property type="protein sequence ID" value="QNH96708.1"/>
    <property type="molecule type" value="Genomic_DNA"/>
</dbReference>
<dbReference type="PANTHER" id="PTHR43019">
    <property type="entry name" value="SERINE ENDOPROTEASE DEGS"/>
    <property type="match status" value="1"/>
</dbReference>
<evidence type="ECO:0000313" key="12">
    <source>
        <dbReference type="EMBL" id="QNH96708.1"/>
    </source>
</evidence>
<dbReference type="PRINTS" id="PR00839">
    <property type="entry name" value="V8PROTEASE"/>
</dbReference>
<dbReference type="GO" id="GO:0006508">
    <property type="term" value="P:proteolysis"/>
    <property type="evidence" value="ECO:0007669"/>
    <property type="project" value="UniProtKB-KW"/>
</dbReference>
<evidence type="ECO:0000256" key="7">
    <source>
        <dbReference type="ARBA" id="ARBA00022801"/>
    </source>
</evidence>
<dbReference type="Pfam" id="PF13365">
    <property type="entry name" value="Trypsin_2"/>
    <property type="match status" value="1"/>
</dbReference>
<dbReference type="GO" id="GO:0008236">
    <property type="term" value="F:serine-type peptidase activity"/>
    <property type="evidence" value="ECO:0007669"/>
    <property type="project" value="UniProtKB-KW"/>
</dbReference>
<keyword evidence="8 11" id="KW-0720">Serine protease</keyword>
<evidence type="ECO:0000256" key="9">
    <source>
        <dbReference type="ARBA" id="ARBA00022989"/>
    </source>
</evidence>
<keyword evidence="10" id="KW-0472">Membrane</keyword>
<dbReference type="InterPro" id="IPR008256">
    <property type="entry name" value="Peptidase_S1B"/>
</dbReference>
<dbReference type="GO" id="GO:0009403">
    <property type="term" value="P:toxin biosynthetic process"/>
    <property type="evidence" value="ECO:0007669"/>
    <property type="project" value="InterPro"/>
</dbReference>
<dbReference type="RefSeq" id="WP_185770465.1">
    <property type="nucleotide sequence ID" value="NZ_CP046883.1"/>
</dbReference>
<dbReference type="KEGG" id="cans:GP473_08660"/>
<evidence type="ECO:0000256" key="6">
    <source>
        <dbReference type="ARBA" id="ARBA00022729"/>
    </source>
</evidence>
<dbReference type="InterPro" id="IPR047680">
    <property type="entry name" value="MarP-like"/>
</dbReference>
<evidence type="ECO:0000256" key="5">
    <source>
        <dbReference type="ARBA" id="ARBA00022692"/>
    </source>
</evidence>
<dbReference type="AlphaFoldDB" id="A0A7G7YQD8"/>
<keyword evidence="6" id="KW-0732">Signal</keyword>
<dbReference type="SUPFAM" id="SSF50494">
    <property type="entry name" value="Trypsin-like serine proteases"/>
    <property type="match status" value="1"/>
</dbReference>
<dbReference type="InterPro" id="IPR003825">
    <property type="entry name" value="Colicin-V_CvpA"/>
</dbReference>
<evidence type="ECO:0000256" key="10">
    <source>
        <dbReference type="ARBA" id="ARBA00023136"/>
    </source>
</evidence>
<comment type="similarity">
    <text evidence="3 11">Belongs to the peptidase S1B family.</text>
</comment>
<dbReference type="InterPro" id="IPR043504">
    <property type="entry name" value="Peptidase_S1_PA_chymotrypsin"/>
</dbReference>
<evidence type="ECO:0000256" key="11">
    <source>
        <dbReference type="RuleBase" id="RU004296"/>
    </source>
</evidence>
<evidence type="ECO:0000256" key="8">
    <source>
        <dbReference type="ARBA" id="ARBA00022825"/>
    </source>
</evidence>
<evidence type="ECO:0000256" key="1">
    <source>
        <dbReference type="ARBA" id="ARBA00004141"/>
    </source>
</evidence>